<feature type="domain" description="GGDEF" evidence="3">
    <location>
        <begin position="63"/>
        <end position="202"/>
    </location>
</feature>
<dbReference type="CDD" id="cd01949">
    <property type="entry name" value="GGDEF"/>
    <property type="match status" value="1"/>
</dbReference>
<accession>A0ABN2CRS8</accession>
<dbReference type="InterPro" id="IPR052155">
    <property type="entry name" value="Biofilm_reg_signaling"/>
</dbReference>
<dbReference type="PANTHER" id="PTHR44757:SF2">
    <property type="entry name" value="BIOFILM ARCHITECTURE MAINTENANCE PROTEIN MBAA"/>
    <property type="match status" value="1"/>
</dbReference>
<keyword evidence="2" id="KW-0472">Membrane</keyword>
<feature type="transmembrane region" description="Helical" evidence="2">
    <location>
        <begin position="12"/>
        <end position="32"/>
    </location>
</feature>
<sequence length="509" mass="53916">MVATKGEAMHHITVAILAAVIEVLQIAAFSWWRCRMAGLSGTDGLTGLRNRDGLHDALRDLRSAPGVLLLDLNGFKAVNDQFGHDTGDAMLRGVAARLTEIAPHGTVIGRLGGDEFVLLLPGATTRDQLIEAATAVRAAVGRAQPLPAGDGASGDRPVPRASCVIGLALPGALLDRDKPFRTANIALFHARHHGLSYALYQPGMTHPAAADRHGRRLRDHRPAHPAVVFDITAFHQYTEPEHTHLSDADMLRLELAGDPQMSGFPEFLEPHTHGFSTDVADLVQRCAELGVLHWRAPITAVVAEPTTVGAYRDGGLRVLVTVNGTLSLASPQWRPDPSMTQHNEPLASTAAVLDAVAAIASQLYTAYEMALATPAPGRPQTGTTPTSTGLTGGTGSGRTAGTTFTAAITDLHAAAARAGSGILGPQQTTEALIAAGDLVTRLDLRAFEVNTDSGSDDLMELVVITVHGVDLEIRGRRRLGGAELYVHVDDRRPEQETTGMPLVVDVYPS</sequence>
<dbReference type="InterPro" id="IPR000160">
    <property type="entry name" value="GGDEF_dom"/>
</dbReference>
<keyword evidence="2" id="KW-1133">Transmembrane helix</keyword>
<feature type="compositionally biased region" description="Low complexity" evidence="1">
    <location>
        <begin position="374"/>
        <end position="389"/>
    </location>
</feature>
<evidence type="ECO:0000259" key="3">
    <source>
        <dbReference type="PROSITE" id="PS50887"/>
    </source>
</evidence>
<dbReference type="PROSITE" id="PS50887">
    <property type="entry name" value="GGDEF"/>
    <property type="match status" value="1"/>
</dbReference>
<dbReference type="NCBIfam" id="TIGR00254">
    <property type="entry name" value="GGDEF"/>
    <property type="match status" value="1"/>
</dbReference>
<name>A0ABN2CRS8_9ACTN</name>
<feature type="region of interest" description="Disordered" evidence="1">
    <location>
        <begin position="374"/>
        <end position="395"/>
    </location>
</feature>
<dbReference type="SMART" id="SM00267">
    <property type="entry name" value="GGDEF"/>
    <property type="match status" value="1"/>
</dbReference>
<evidence type="ECO:0000256" key="1">
    <source>
        <dbReference type="SAM" id="MobiDB-lite"/>
    </source>
</evidence>
<dbReference type="SUPFAM" id="SSF55073">
    <property type="entry name" value="Nucleotide cyclase"/>
    <property type="match status" value="1"/>
</dbReference>
<protein>
    <recommendedName>
        <fullName evidence="3">GGDEF domain-containing protein</fullName>
    </recommendedName>
</protein>
<dbReference type="EMBL" id="BAAAQD010000033">
    <property type="protein sequence ID" value="GAA1563249.1"/>
    <property type="molecule type" value="Genomic_DNA"/>
</dbReference>
<dbReference type="PANTHER" id="PTHR44757">
    <property type="entry name" value="DIGUANYLATE CYCLASE DGCP"/>
    <property type="match status" value="1"/>
</dbReference>
<gene>
    <name evidence="4" type="ORF">GCM10009827_101020</name>
</gene>
<keyword evidence="5" id="KW-1185">Reference proteome</keyword>
<evidence type="ECO:0000313" key="4">
    <source>
        <dbReference type="EMBL" id="GAA1563249.1"/>
    </source>
</evidence>
<evidence type="ECO:0000256" key="2">
    <source>
        <dbReference type="SAM" id="Phobius"/>
    </source>
</evidence>
<comment type="caution">
    <text evidence="4">The sequence shown here is derived from an EMBL/GenBank/DDBJ whole genome shotgun (WGS) entry which is preliminary data.</text>
</comment>
<dbReference type="InterPro" id="IPR029787">
    <property type="entry name" value="Nucleotide_cyclase"/>
</dbReference>
<proteinExistence type="predicted"/>
<dbReference type="Proteomes" id="UP001501470">
    <property type="component" value="Unassembled WGS sequence"/>
</dbReference>
<evidence type="ECO:0000313" key="5">
    <source>
        <dbReference type="Proteomes" id="UP001501470"/>
    </source>
</evidence>
<dbReference type="InterPro" id="IPR043128">
    <property type="entry name" value="Rev_trsase/Diguanyl_cyclase"/>
</dbReference>
<reference evidence="4 5" key="1">
    <citation type="journal article" date="2019" name="Int. J. Syst. Evol. Microbiol.">
        <title>The Global Catalogue of Microorganisms (GCM) 10K type strain sequencing project: providing services to taxonomists for standard genome sequencing and annotation.</title>
        <authorList>
            <consortium name="The Broad Institute Genomics Platform"/>
            <consortium name="The Broad Institute Genome Sequencing Center for Infectious Disease"/>
            <person name="Wu L."/>
            <person name="Ma J."/>
        </authorList>
    </citation>
    <scope>NUCLEOTIDE SEQUENCE [LARGE SCALE GENOMIC DNA]</scope>
    <source>
        <strain evidence="4 5">JCM 15933</strain>
    </source>
</reference>
<dbReference type="Pfam" id="PF00990">
    <property type="entry name" value="GGDEF"/>
    <property type="match status" value="1"/>
</dbReference>
<keyword evidence="2" id="KW-0812">Transmembrane</keyword>
<dbReference type="Gene3D" id="3.30.70.270">
    <property type="match status" value="1"/>
</dbReference>
<organism evidence="4 5">
    <name type="scientific">Dactylosporangium maewongense</name>
    <dbReference type="NCBI Taxonomy" id="634393"/>
    <lineage>
        <taxon>Bacteria</taxon>
        <taxon>Bacillati</taxon>
        <taxon>Actinomycetota</taxon>
        <taxon>Actinomycetes</taxon>
        <taxon>Micromonosporales</taxon>
        <taxon>Micromonosporaceae</taxon>
        <taxon>Dactylosporangium</taxon>
    </lineage>
</organism>